<protein>
    <submittedName>
        <fullName evidence="1">Uncharacterized protein</fullName>
    </submittedName>
</protein>
<dbReference type="EMBL" id="CP000089">
    <property type="protein sequence ID" value="AAZ45043.1"/>
    <property type="molecule type" value="Genomic_DNA"/>
</dbReference>
<proteinExistence type="predicted"/>
<reference evidence="1" key="1">
    <citation type="submission" date="2005-08" db="EMBL/GenBank/DDBJ databases">
        <title>Complete sequence of Dechloromonas aromatica RCB.</title>
        <authorList>
            <person name="Salinero K.K."/>
            <person name="Copeland A."/>
            <person name="Lucas S."/>
            <person name="Lapidus A."/>
            <person name="Barry K."/>
            <person name="Detter J.C."/>
            <person name="Glavina T."/>
            <person name="Hammon N."/>
            <person name="Israni S."/>
            <person name="Pitluck S."/>
            <person name="Di Bartolo G."/>
            <person name="Trong S."/>
            <person name="Schmutz J."/>
            <person name="Larimer F."/>
            <person name="Land M."/>
            <person name="Ivanova N."/>
            <person name="Richardson P."/>
        </authorList>
    </citation>
    <scope>NUCLEOTIDE SEQUENCE</scope>
    <source>
        <strain evidence="1">RCB</strain>
    </source>
</reference>
<name>Q47JD8_DECAR</name>
<dbReference type="KEGG" id="dar:Daro_0284"/>
<dbReference type="eggNOG" id="ENOG50334ZR">
    <property type="taxonomic scope" value="Bacteria"/>
</dbReference>
<sequence>MLQKRFSDQELEQIIEEATIYMCACPAQVVVQIRGLRELFRYQLSCEIDPGNDPAVHQAIAEVTIRAHAMMEECLDQILTMEGWDRTTLKMPEGLRRKLSEAIERDI</sequence>
<gene>
    <name evidence="1" type="ordered locus">Daro_0284</name>
</gene>
<evidence type="ECO:0000313" key="1">
    <source>
        <dbReference type="EMBL" id="AAZ45043.1"/>
    </source>
</evidence>
<dbReference type="STRING" id="159087.Daro_0284"/>
<organism evidence="1">
    <name type="scientific">Dechloromonas aromatica (strain RCB)</name>
    <dbReference type="NCBI Taxonomy" id="159087"/>
    <lineage>
        <taxon>Bacteria</taxon>
        <taxon>Pseudomonadati</taxon>
        <taxon>Pseudomonadota</taxon>
        <taxon>Betaproteobacteria</taxon>
        <taxon>Rhodocyclales</taxon>
        <taxon>Azonexaceae</taxon>
        <taxon>Dechloromonas</taxon>
    </lineage>
</organism>
<accession>Q47JD8</accession>
<dbReference type="HOGENOM" id="CLU_2205726_0_0_4"/>
<dbReference type="AlphaFoldDB" id="Q47JD8"/>
<dbReference type="OrthoDB" id="5573654at2"/>